<dbReference type="GO" id="GO:0042602">
    <property type="term" value="F:riboflavin reductase (NADPH) activity"/>
    <property type="evidence" value="ECO:0007669"/>
    <property type="project" value="TreeGrafter"/>
</dbReference>
<comment type="similarity">
    <text evidence="1">Belongs to the non-flavoprotein flavin reductase family.</text>
</comment>
<feature type="domain" description="Flavin reductase like" evidence="4">
    <location>
        <begin position="12"/>
        <end position="155"/>
    </location>
</feature>
<dbReference type="EMBL" id="CP011971">
    <property type="protein sequence ID" value="AMN47345.1"/>
    <property type="molecule type" value="Genomic_DNA"/>
</dbReference>
<dbReference type="SUPFAM" id="SSF50475">
    <property type="entry name" value="FMN-binding split barrel"/>
    <property type="match status" value="1"/>
</dbReference>
<dbReference type="Gene3D" id="1.10.10.10">
    <property type="entry name" value="Winged helix-like DNA-binding domain superfamily/Winged helix DNA-binding domain"/>
    <property type="match status" value="1"/>
</dbReference>
<accession>A0A127FCL4</accession>
<dbReference type="AlphaFoldDB" id="A0A127FCL4"/>
<feature type="domain" description="HTH marR-type" evidence="3">
    <location>
        <begin position="197"/>
        <end position="294"/>
    </location>
</feature>
<dbReference type="Proteomes" id="UP000070250">
    <property type="component" value="Chromosome"/>
</dbReference>
<dbReference type="InterPro" id="IPR012349">
    <property type="entry name" value="Split_barrel_FMN-bd"/>
</dbReference>
<dbReference type="InterPro" id="IPR050268">
    <property type="entry name" value="NADH-dep_flavin_reductase"/>
</dbReference>
<evidence type="ECO:0000313" key="5">
    <source>
        <dbReference type="EMBL" id="AMN47345.1"/>
    </source>
</evidence>
<dbReference type="SMART" id="SM00347">
    <property type="entry name" value="HTH_MARR"/>
    <property type="match status" value="1"/>
</dbReference>
<gene>
    <name evidence="5" type="ORF">ACG33_09600</name>
</gene>
<proteinExistence type="inferred from homology"/>
<dbReference type="Gene3D" id="2.30.110.10">
    <property type="entry name" value="Electron Transport, Fmn-binding Protein, Chain A"/>
    <property type="match status" value="1"/>
</dbReference>
<evidence type="ECO:0000259" key="3">
    <source>
        <dbReference type="SMART" id="SM00347"/>
    </source>
</evidence>
<dbReference type="InterPro" id="IPR002563">
    <property type="entry name" value="Flavin_Rdtase-like_dom"/>
</dbReference>
<dbReference type="RefSeq" id="WP_210398997.1">
    <property type="nucleotide sequence ID" value="NZ_CP011971.1"/>
</dbReference>
<evidence type="ECO:0008006" key="7">
    <source>
        <dbReference type="Google" id="ProtNLM"/>
    </source>
</evidence>
<dbReference type="SMART" id="SM00903">
    <property type="entry name" value="Flavin_Reduct"/>
    <property type="match status" value="1"/>
</dbReference>
<evidence type="ECO:0000259" key="4">
    <source>
        <dbReference type="SMART" id="SM00903"/>
    </source>
</evidence>
<protein>
    <recommendedName>
        <fullName evidence="7">Flavin reductase like domain-containing protein</fullName>
    </recommendedName>
</protein>
<dbReference type="InterPro" id="IPR000835">
    <property type="entry name" value="HTH_MarR-typ"/>
</dbReference>
<dbReference type="SUPFAM" id="SSF46785">
    <property type="entry name" value="Winged helix' DNA-binding domain"/>
    <property type="match status" value="1"/>
</dbReference>
<dbReference type="STRING" id="465721.ACG33_09600"/>
<dbReference type="InterPro" id="IPR036388">
    <property type="entry name" value="WH-like_DNA-bd_sf"/>
</dbReference>
<evidence type="ECO:0000313" key="6">
    <source>
        <dbReference type="Proteomes" id="UP000070250"/>
    </source>
</evidence>
<sequence>MSTDPGDLRRAFGTFATGVTIVTARSVTGQDVGLTVNSFSSVSLDPPMVLWSLAKTSGNRATFMETDSFAVHILAQEQADLAAIFAQRGVDKFAGLELDRGIEQVPLLDNCSARFQCKTVFRFDGGDHDILGGEIVAYEHFERPPLVFLSGRYAIAMEHPEEGPAAEDQEPFATSTLMSLQYLVAKAHYQCQLALRPELARADLTEVEFYLLAVVAMTSPCTVDYLLRRVETSGAEVSKVNIDRLVNRGFLVRQSAAREDLRITIEGGKILMRLAAVRKTIESDALKDFSLTEIGVFKQMLRRVVQRTMPAEHSLA</sequence>
<keyword evidence="2" id="KW-0560">Oxidoreductase</keyword>
<dbReference type="GO" id="GO:0003700">
    <property type="term" value="F:DNA-binding transcription factor activity"/>
    <property type="evidence" value="ECO:0007669"/>
    <property type="project" value="InterPro"/>
</dbReference>
<dbReference type="PANTHER" id="PTHR30466">
    <property type="entry name" value="FLAVIN REDUCTASE"/>
    <property type="match status" value="1"/>
</dbReference>
<dbReference type="PANTHER" id="PTHR30466:SF11">
    <property type="entry name" value="FLAVIN-DEPENDENT MONOOXYGENASE, REDUCTASE SUBUNIT HSAB"/>
    <property type="match status" value="1"/>
</dbReference>
<reference evidence="5 6" key="1">
    <citation type="submission" date="2015-06" db="EMBL/GenBank/DDBJ databases">
        <title>A Comprehensive Approach to Explore the Metabolic and Phylogenetic Diversity of Bacterial Steroid Degradation in the Environment: Testosterone as an Example.</title>
        <authorList>
            <person name="Yang F.-C."/>
            <person name="Chen Y.-L."/>
            <person name="Yu C.-P."/>
            <person name="Tang S.-L."/>
            <person name="Wang P.-H."/>
            <person name="Ismail W."/>
            <person name="Wang C.-H."/>
            <person name="Yang C.-Y."/>
            <person name="Chiang Y.-R."/>
        </authorList>
    </citation>
    <scope>NUCLEOTIDE SEQUENCE [LARGE SCALE GENOMIC DNA]</scope>
    <source>
        <strain evidence="5 6">DSM 18526</strain>
    </source>
</reference>
<dbReference type="InterPro" id="IPR036390">
    <property type="entry name" value="WH_DNA-bd_sf"/>
</dbReference>
<name>A0A127FCL4_STEDE</name>
<organism evidence="5 6">
    <name type="scientific">Steroidobacter denitrificans</name>
    <dbReference type="NCBI Taxonomy" id="465721"/>
    <lineage>
        <taxon>Bacteria</taxon>
        <taxon>Pseudomonadati</taxon>
        <taxon>Pseudomonadota</taxon>
        <taxon>Gammaproteobacteria</taxon>
        <taxon>Steroidobacterales</taxon>
        <taxon>Steroidobacteraceae</taxon>
        <taxon>Steroidobacter</taxon>
    </lineage>
</organism>
<evidence type="ECO:0000256" key="2">
    <source>
        <dbReference type="ARBA" id="ARBA00023002"/>
    </source>
</evidence>
<dbReference type="Pfam" id="PF01613">
    <property type="entry name" value="Flavin_Reduct"/>
    <property type="match status" value="1"/>
</dbReference>
<dbReference type="GO" id="GO:0010181">
    <property type="term" value="F:FMN binding"/>
    <property type="evidence" value="ECO:0007669"/>
    <property type="project" value="InterPro"/>
</dbReference>
<evidence type="ECO:0000256" key="1">
    <source>
        <dbReference type="ARBA" id="ARBA00008898"/>
    </source>
</evidence>
<dbReference type="KEGG" id="sdf:ACG33_09600"/>
<keyword evidence="6" id="KW-1185">Reference proteome</keyword>
<dbReference type="PATRIC" id="fig|465721.4.peg.2040"/>